<gene>
    <name evidence="2" type="ORF">CDV25_08795</name>
</gene>
<dbReference type="RefSeq" id="WP_108911626.1">
    <property type="nucleotide sequence ID" value="NZ_CP021886.1"/>
</dbReference>
<name>A0A2U8FEZ3_9HELI</name>
<evidence type="ECO:0000313" key="3">
    <source>
        <dbReference type="Proteomes" id="UP000244890"/>
    </source>
</evidence>
<protein>
    <submittedName>
        <fullName evidence="2">Invasion protein</fullName>
    </submittedName>
</protein>
<dbReference type="KEGG" id="had:CDV25_08795"/>
<dbReference type="InterPro" id="IPR021353">
    <property type="entry name" value="DUF2972"/>
</dbReference>
<organism evidence="2 3">
    <name type="scientific">Helicobacter apodemus</name>
    <dbReference type="NCBI Taxonomy" id="135569"/>
    <lineage>
        <taxon>Bacteria</taxon>
        <taxon>Pseudomonadati</taxon>
        <taxon>Campylobacterota</taxon>
        <taxon>Epsilonproteobacteria</taxon>
        <taxon>Campylobacterales</taxon>
        <taxon>Helicobacteraceae</taxon>
        <taxon>Helicobacter</taxon>
    </lineage>
</organism>
<dbReference type="Proteomes" id="UP000244890">
    <property type="component" value="Chromosome"/>
</dbReference>
<accession>A0A2U8FEZ3</accession>
<feature type="region of interest" description="Disordered" evidence="1">
    <location>
        <begin position="52"/>
        <end position="118"/>
    </location>
</feature>
<proteinExistence type="predicted"/>
<dbReference type="Pfam" id="PF11186">
    <property type="entry name" value="DUF2972"/>
    <property type="match status" value="1"/>
</dbReference>
<reference evidence="2 3" key="1">
    <citation type="submission" date="2017-06" db="EMBL/GenBank/DDBJ databases">
        <title>Complete genome of Helicobacter apodemus.</title>
        <authorList>
            <person name="Cho S."/>
        </authorList>
    </citation>
    <scope>NUCLEOTIDE SEQUENCE [LARGE SCALE GENOMIC DNA]</scope>
    <source>
        <strain evidence="3">SNUVETPUB-15-01</strain>
    </source>
</reference>
<evidence type="ECO:0000313" key="2">
    <source>
        <dbReference type="EMBL" id="AWI34850.1"/>
    </source>
</evidence>
<evidence type="ECO:0000256" key="1">
    <source>
        <dbReference type="SAM" id="MobiDB-lite"/>
    </source>
</evidence>
<dbReference type="OrthoDB" id="5330172at2"/>
<dbReference type="AlphaFoldDB" id="A0A2U8FEZ3"/>
<sequence length="516" mass="61266">MLFSKHLNFLLNHSQIILEWLESKEFKEQYIKTNHPYPPLLNPKRLYKKESIEVKSQREDRGRSEDGGELQRRGDREDRETKEGKEVEIQSKETKEKETHNRKGTIKGISKQQGDNTQENLKPYANLSYESIPASLAWDLNLPLPATFLWITPHGAGATAFYRYLIRCCGVSCILPRIELDGKGKYCNNYRPINNGEAQVISISEFVYTKDYDKYLSLFNQNLPIVFTIRDPIGLIKHVYGRDARGFFAANKRNKTKFNLTHNWHNYSDFLKPSKRSMYDDDFRYMKRFCFIYSALIKYFNTRNIYYIDMSEISQQRAFETMTNLAHKFGFNPPSEESKMIFKMKEFRGYIRYLLPLRLYANKADIPNLFKKDQENKENFLIDEKNSVVLTLNRLQNDKNVINILPQIIQNDLCNDMGVYVSKEHLEILENDKEFYSATKEYLKDFCEAIKEELDRTEEMMLKEKDVLEYLRDNTKVKENLKAILDEELIHIKEVRPDILKSWKYYQEFVKMCEEE</sequence>
<feature type="compositionally biased region" description="Basic and acidic residues" evidence="1">
    <location>
        <begin position="52"/>
        <end position="101"/>
    </location>
</feature>
<dbReference type="EMBL" id="CP021886">
    <property type="protein sequence ID" value="AWI34850.1"/>
    <property type="molecule type" value="Genomic_DNA"/>
</dbReference>